<gene>
    <name evidence="2" type="ORF">D9C73_010058</name>
</gene>
<accession>A0A4U5UN28</accession>
<name>A0A4U5UN28_COLLU</name>
<dbReference type="Proteomes" id="UP000298787">
    <property type="component" value="Chromosome 9"/>
</dbReference>
<protein>
    <submittedName>
        <fullName evidence="2">Uncharacterized protein</fullName>
    </submittedName>
</protein>
<evidence type="ECO:0000256" key="1">
    <source>
        <dbReference type="SAM" id="MobiDB-lite"/>
    </source>
</evidence>
<reference evidence="2 3" key="1">
    <citation type="submission" date="2019-01" db="EMBL/GenBank/DDBJ databases">
        <title>Genome Assembly of Collichthys lucidus.</title>
        <authorList>
            <person name="Cai M."/>
            <person name="Xiao S."/>
        </authorList>
    </citation>
    <scope>NUCLEOTIDE SEQUENCE [LARGE SCALE GENOMIC DNA]</scope>
    <source>
        <strain evidence="2">JT15FE1705JMU</strain>
        <tissue evidence="2">Muscle</tissue>
    </source>
</reference>
<evidence type="ECO:0000313" key="2">
    <source>
        <dbReference type="EMBL" id="TKS75781.1"/>
    </source>
</evidence>
<dbReference type="EMBL" id="CM014086">
    <property type="protein sequence ID" value="TKS75781.1"/>
    <property type="molecule type" value="Genomic_DNA"/>
</dbReference>
<organism evidence="2 3">
    <name type="scientific">Collichthys lucidus</name>
    <name type="common">Big head croaker</name>
    <name type="synonym">Sciaena lucida</name>
    <dbReference type="NCBI Taxonomy" id="240159"/>
    <lineage>
        <taxon>Eukaryota</taxon>
        <taxon>Metazoa</taxon>
        <taxon>Chordata</taxon>
        <taxon>Craniata</taxon>
        <taxon>Vertebrata</taxon>
        <taxon>Euteleostomi</taxon>
        <taxon>Actinopterygii</taxon>
        <taxon>Neopterygii</taxon>
        <taxon>Teleostei</taxon>
        <taxon>Neoteleostei</taxon>
        <taxon>Acanthomorphata</taxon>
        <taxon>Eupercaria</taxon>
        <taxon>Sciaenidae</taxon>
        <taxon>Collichthys</taxon>
    </lineage>
</organism>
<keyword evidence="3" id="KW-1185">Reference proteome</keyword>
<feature type="region of interest" description="Disordered" evidence="1">
    <location>
        <begin position="200"/>
        <end position="225"/>
    </location>
</feature>
<feature type="compositionally biased region" description="Pro residues" evidence="1">
    <location>
        <begin position="205"/>
        <end position="218"/>
    </location>
</feature>
<evidence type="ECO:0000313" key="3">
    <source>
        <dbReference type="Proteomes" id="UP000298787"/>
    </source>
</evidence>
<sequence length="245" mass="26398">MWCPPWEIRERVVLSAPERLALALLKGTPSVHETPVAPGPSCCVFDHSCDLQETCTRLGERKSNARQAPRINSGGVERGRFSPPCRLYQNACPSTVRLSSSHVQHCLVFVPVLDLDTTTSPTPGLRFSLNLQLHTTFVTKSVFKLFCTALCSNFIFTSARDPVSESAGSGRADGGGQLDWVSLLSLLAMEPQTIHLCQRQASQEPPHPLPPASTPPSPHFGGAVSEAHFGNHLGNSVALTSPSPL</sequence>
<proteinExistence type="predicted"/>
<dbReference type="AlphaFoldDB" id="A0A4U5UN28"/>